<dbReference type="InterPro" id="IPR036942">
    <property type="entry name" value="Beta-barrel_TonB_sf"/>
</dbReference>
<evidence type="ECO:0000256" key="8">
    <source>
        <dbReference type="ARBA" id="ARBA00023136"/>
    </source>
</evidence>
<evidence type="ECO:0000256" key="12">
    <source>
        <dbReference type="PROSITE-ProRule" id="PRU10144"/>
    </source>
</evidence>
<name>A0ABS1BRF9_9NEIS</name>
<evidence type="ECO:0000256" key="3">
    <source>
        <dbReference type="ARBA" id="ARBA00022448"/>
    </source>
</evidence>
<dbReference type="PANTHER" id="PTHR30069:SF29">
    <property type="entry name" value="HEMOGLOBIN AND HEMOGLOBIN-HAPTOGLOBIN-BINDING PROTEIN 1-RELATED"/>
    <property type="match status" value="1"/>
</dbReference>
<dbReference type="InterPro" id="IPR010917">
    <property type="entry name" value="TonB_rcpt_CS"/>
</dbReference>
<feature type="domain" description="TonB-dependent receptor plug" evidence="16">
    <location>
        <begin position="51"/>
        <end position="154"/>
    </location>
</feature>
<evidence type="ECO:0000313" key="18">
    <source>
        <dbReference type="Proteomes" id="UP000614058"/>
    </source>
</evidence>
<evidence type="ECO:0000256" key="10">
    <source>
        <dbReference type="ARBA" id="ARBA00023237"/>
    </source>
</evidence>
<reference evidence="17 18" key="1">
    <citation type="journal article" date="2021" name="Pathogens">
        <title>Isolation and Characterization of Kingella bonacorsii sp. nov., A Novel Kingella Species Detected in a Stable Periodontitis Subject.</title>
        <authorList>
            <person name="Antezack A."/>
            <person name="Boxberger M."/>
            <person name="Rolland C."/>
            <person name="Monnet-Corti V."/>
            <person name="La Scola B."/>
        </authorList>
    </citation>
    <scope>NUCLEOTIDE SEQUENCE [LARGE SCALE GENOMIC DNA]</scope>
    <source>
        <strain evidence="17 18">Marseille-Q4569</strain>
    </source>
</reference>
<proteinExistence type="inferred from homology"/>
<dbReference type="NCBIfam" id="TIGR01786">
    <property type="entry name" value="TonB-hemlactrns"/>
    <property type="match status" value="1"/>
</dbReference>
<keyword evidence="5 11" id="KW-0812">Transmembrane</keyword>
<organism evidence="17 18">
    <name type="scientific">Kingella bonacorsii</name>
    <dbReference type="NCBI Taxonomy" id="2796361"/>
    <lineage>
        <taxon>Bacteria</taxon>
        <taxon>Pseudomonadati</taxon>
        <taxon>Pseudomonadota</taxon>
        <taxon>Betaproteobacteria</taxon>
        <taxon>Neisseriales</taxon>
        <taxon>Neisseriaceae</taxon>
        <taxon>Kingella</taxon>
    </lineage>
</organism>
<feature type="signal peptide" evidence="14">
    <location>
        <begin position="1"/>
        <end position="23"/>
    </location>
</feature>
<dbReference type="PANTHER" id="PTHR30069">
    <property type="entry name" value="TONB-DEPENDENT OUTER MEMBRANE RECEPTOR"/>
    <property type="match status" value="1"/>
</dbReference>
<dbReference type="EMBL" id="JAEHNZ010000001">
    <property type="protein sequence ID" value="MBK0395865.1"/>
    <property type="molecule type" value="Genomic_DNA"/>
</dbReference>
<dbReference type="InterPro" id="IPR039426">
    <property type="entry name" value="TonB-dep_rcpt-like"/>
</dbReference>
<dbReference type="Proteomes" id="UP000614058">
    <property type="component" value="Unassembled WGS sequence"/>
</dbReference>
<evidence type="ECO:0000256" key="11">
    <source>
        <dbReference type="PROSITE-ProRule" id="PRU01360"/>
    </source>
</evidence>
<dbReference type="SUPFAM" id="SSF56935">
    <property type="entry name" value="Porins"/>
    <property type="match status" value="1"/>
</dbReference>
<keyword evidence="4 11" id="KW-1134">Transmembrane beta strand</keyword>
<feature type="short sequence motif" description="TonB C-terminal box" evidence="12">
    <location>
        <begin position="758"/>
        <end position="775"/>
    </location>
</feature>
<evidence type="ECO:0000256" key="9">
    <source>
        <dbReference type="ARBA" id="ARBA00023170"/>
    </source>
</evidence>
<evidence type="ECO:0000256" key="7">
    <source>
        <dbReference type="ARBA" id="ARBA00023077"/>
    </source>
</evidence>
<keyword evidence="3 11" id="KW-0813">Transport</keyword>
<evidence type="ECO:0000256" key="4">
    <source>
        <dbReference type="ARBA" id="ARBA00022452"/>
    </source>
</evidence>
<dbReference type="RefSeq" id="WP_200521882.1">
    <property type="nucleotide sequence ID" value="NZ_JAEHNZ010000001.1"/>
</dbReference>
<feature type="domain" description="TonB-dependent receptor-like beta-barrel" evidence="15">
    <location>
        <begin position="251"/>
        <end position="727"/>
    </location>
</feature>
<dbReference type="InterPro" id="IPR010949">
    <property type="entry name" value="TonB_Hb/transfer/lactofer_rcpt"/>
</dbReference>
<dbReference type="InterPro" id="IPR000531">
    <property type="entry name" value="Beta-barrel_TonB"/>
</dbReference>
<comment type="similarity">
    <text evidence="2 11 13">Belongs to the TonB-dependent receptor family.</text>
</comment>
<evidence type="ECO:0000256" key="2">
    <source>
        <dbReference type="ARBA" id="ARBA00009810"/>
    </source>
</evidence>
<evidence type="ECO:0000313" key="17">
    <source>
        <dbReference type="EMBL" id="MBK0395865.1"/>
    </source>
</evidence>
<evidence type="ECO:0000256" key="5">
    <source>
        <dbReference type="ARBA" id="ARBA00022692"/>
    </source>
</evidence>
<evidence type="ECO:0000256" key="14">
    <source>
        <dbReference type="SAM" id="SignalP"/>
    </source>
</evidence>
<evidence type="ECO:0000256" key="6">
    <source>
        <dbReference type="ARBA" id="ARBA00022729"/>
    </source>
</evidence>
<keyword evidence="9 17" id="KW-0675">Receptor</keyword>
<evidence type="ECO:0000256" key="1">
    <source>
        <dbReference type="ARBA" id="ARBA00004571"/>
    </source>
</evidence>
<dbReference type="InterPro" id="IPR037066">
    <property type="entry name" value="Plug_dom_sf"/>
</dbReference>
<gene>
    <name evidence="17" type="ORF">JDW22_04525</name>
</gene>
<dbReference type="PROSITE" id="PS52016">
    <property type="entry name" value="TONB_DEPENDENT_REC_3"/>
    <property type="match status" value="1"/>
</dbReference>
<evidence type="ECO:0000259" key="16">
    <source>
        <dbReference type="Pfam" id="PF07715"/>
    </source>
</evidence>
<feature type="chain" id="PRO_5046030571" evidence="14">
    <location>
        <begin position="24"/>
        <end position="775"/>
    </location>
</feature>
<dbReference type="Gene3D" id="2.40.170.20">
    <property type="entry name" value="TonB-dependent receptor, beta-barrel domain"/>
    <property type="match status" value="1"/>
</dbReference>
<dbReference type="InterPro" id="IPR012910">
    <property type="entry name" value="Plug_dom"/>
</dbReference>
<keyword evidence="18" id="KW-1185">Reference proteome</keyword>
<dbReference type="CDD" id="cd01347">
    <property type="entry name" value="ligand_gated_channel"/>
    <property type="match status" value="1"/>
</dbReference>
<dbReference type="Pfam" id="PF07715">
    <property type="entry name" value="Plug"/>
    <property type="match status" value="1"/>
</dbReference>
<comment type="subcellular location">
    <subcellularLocation>
        <location evidence="1 11">Cell outer membrane</location>
        <topology evidence="1 11">Multi-pass membrane protein</topology>
    </subcellularLocation>
</comment>
<evidence type="ECO:0000259" key="15">
    <source>
        <dbReference type="Pfam" id="PF00593"/>
    </source>
</evidence>
<keyword evidence="6 14" id="KW-0732">Signal</keyword>
<sequence length="775" mass="88290">MRNIQPTLKICLLAVLSAYSAQAVSAPAEQTLQNIQVSGKRLAKQNTAEHKKREDIDRELIRDNNDLVRYSPDVGVSQSGTRHSKGFAMRGVEGNRVGVSIDGVSLPDSEENSLYARYGNFNNSRMSIDTELVRGIDVEKGANSFSMGSGALGGGVNYRTLDAGNLLQDDNRFGGLIRSGYASKNREWANTVGLATGNERADFMLLYSQRRGHETKSSGKGEDTIGSARGIPDPARHKYHSFLSKFNWQLTDNQRVGVAFNGQQGHNRVNELSYNLQESSWREADDINYRRNLHLYHEFAPSRYLSLVKTEFDYQKTDLASVSDKGSYPRDWSKPDFPLDYSKKDLDEVYDRRMKTTFHRLSLSLDGKPFQWGGTHQLSFKTFVSKRDFKNINSDSYYLDGKVYNVKSTIQHPVQTRQFGFSLLDSIQWNDRFSNQIGVRYDHTRLKPKALNETCNACETTIPAPGSFRAWNGFVDTQWRMNDAWRLNYQVTTGYRIPTASEMYFTYKHPAGNWLANPNLKAERSLNQTITLSGNGRFGKMDLSAYHTRYKNFIFEQENAPIENGRMQLYQQMVNVDKARISGLEFSGSLKLPKGFSLMGSLGYSKGRLNNGLSQLPLQPIKAVIGLDYEHPEQRWGIFSRLTYMGAKKAKDAKILHHEQKETCLAYETEEDWWTGETYTYCSKRHVEAVESKETFPYLNRSAVVLDVFGYVRPTKNLTLRAGVYNLTNRRYATWDSFRSINIRSTTGSVDKEGKGLARFYAPGRNYSVSLEYKF</sequence>
<accession>A0ABS1BRF9</accession>
<comment type="caution">
    <text evidence="17">The sequence shown here is derived from an EMBL/GenBank/DDBJ whole genome shotgun (WGS) entry which is preliminary data.</text>
</comment>
<keyword evidence="10 11" id="KW-0998">Cell outer membrane</keyword>
<dbReference type="Pfam" id="PF00593">
    <property type="entry name" value="TonB_dep_Rec_b-barrel"/>
    <property type="match status" value="1"/>
</dbReference>
<evidence type="ECO:0000256" key="13">
    <source>
        <dbReference type="RuleBase" id="RU003357"/>
    </source>
</evidence>
<protein>
    <submittedName>
        <fullName evidence="17">TonB-dependent hemoglobin/transferrin/lactoferrin family receptor</fullName>
    </submittedName>
</protein>
<dbReference type="PROSITE" id="PS01156">
    <property type="entry name" value="TONB_DEPENDENT_REC_2"/>
    <property type="match status" value="1"/>
</dbReference>
<keyword evidence="8 11" id="KW-0472">Membrane</keyword>
<dbReference type="Gene3D" id="2.170.130.10">
    <property type="entry name" value="TonB-dependent receptor, plug domain"/>
    <property type="match status" value="1"/>
</dbReference>
<keyword evidence="7 13" id="KW-0798">TonB box</keyword>